<dbReference type="Proteomes" id="UP000494261">
    <property type="component" value="Unassembled WGS sequence"/>
</dbReference>
<dbReference type="AlphaFoldDB" id="A0A6P2T7Q6"/>
<dbReference type="EMBL" id="CABVQC010000131">
    <property type="protein sequence ID" value="VWC54370.1"/>
    <property type="molecule type" value="Genomic_DNA"/>
</dbReference>
<accession>A0A6P2T7Q6</accession>
<sequence length="54" mass="5794">MGNQTTVAETTTNTIAGSQTFADVDLRPICENMTNSEFRAVFATAQVTAVEKLV</sequence>
<protein>
    <submittedName>
        <fullName evidence="1">Uncharacterized protein</fullName>
    </submittedName>
</protein>
<evidence type="ECO:0000313" key="2">
    <source>
        <dbReference type="Proteomes" id="UP000494261"/>
    </source>
</evidence>
<evidence type="ECO:0000313" key="1">
    <source>
        <dbReference type="EMBL" id="VWC54370.1"/>
    </source>
</evidence>
<proteinExistence type="predicted"/>
<reference evidence="1 2" key="1">
    <citation type="submission" date="2019-09" db="EMBL/GenBank/DDBJ databases">
        <authorList>
            <person name="Depoorter E."/>
        </authorList>
    </citation>
    <scope>NUCLEOTIDE SEQUENCE [LARGE SCALE GENOMIC DNA]</scope>
    <source>
        <strain evidence="1">LMG 13014</strain>
    </source>
</reference>
<organism evidence="1 2">
    <name type="scientific">Burkholderia aenigmatica</name>
    <dbReference type="NCBI Taxonomy" id="2015348"/>
    <lineage>
        <taxon>Bacteria</taxon>
        <taxon>Pseudomonadati</taxon>
        <taxon>Pseudomonadota</taxon>
        <taxon>Betaproteobacteria</taxon>
        <taxon>Burkholderiales</taxon>
        <taxon>Burkholderiaceae</taxon>
        <taxon>Burkholderia</taxon>
        <taxon>Burkholderia cepacia complex</taxon>
    </lineage>
</organism>
<name>A0A6P2T7Q6_9BURK</name>
<gene>
    <name evidence="1" type="ORF">BLA13014_08329</name>
</gene>